<evidence type="ECO:0000256" key="8">
    <source>
        <dbReference type="ARBA" id="ARBA00023136"/>
    </source>
</evidence>
<feature type="signal peptide" evidence="14">
    <location>
        <begin position="1"/>
        <end position="22"/>
    </location>
</feature>
<dbReference type="GO" id="GO:0044874">
    <property type="term" value="P:lipoprotein localization to outer membrane"/>
    <property type="evidence" value="ECO:0007669"/>
    <property type="project" value="UniProtKB-UniRule"/>
</dbReference>
<accession>A0A0M0HK48</accession>
<dbReference type="OrthoDB" id="9797618at2"/>
<dbReference type="PATRIC" id="fig|693.5.peg.3464"/>
<sequence>MMTNFRPLWLLALNALVLSGCASFETSNTNVEWDAHQQRLDTITQYSSNGKLGYISPEQRQSLNFQWKHAQHSQQLRLTTFLGQTALNLKITPQGAVVETYDDDTYSSKDANTLIYQLTGLTIPVEYLNHWLLGDPTGADAYQLNDTNTVAALNKLIDEQLWQLEYIEYTDIQFSGVALPLPKKLKLKQQDIAINIVITKWDLNS</sequence>
<evidence type="ECO:0000256" key="4">
    <source>
        <dbReference type="ARBA" id="ARBA00016202"/>
    </source>
</evidence>
<keyword evidence="10 13" id="KW-0143">Chaperone</keyword>
<keyword evidence="6 13" id="KW-0732">Signal</keyword>
<keyword evidence="11 13" id="KW-0998">Cell outer membrane</keyword>
<keyword evidence="9 13" id="KW-0564">Palmitate</keyword>
<dbReference type="RefSeq" id="WP_053397022.1">
    <property type="nucleotide sequence ID" value="NZ_LHPJ01000021.1"/>
</dbReference>
<dbReference type="STRING" id="693.AKJ17_17035"/>
<comment type="function">
    <text evidence="13">Plays a critical role in the incorporation of lipoproteins in the outer membrane after they are released by the LolA protein.</text>
</comment>
<dbReference type="EMBL" id="LHPJ01000021">
    <property type="protein sequence ID" value="KOO02133.1"/>
    <property type="molecule type" value="Genomic_DNA"/>
</dbReference>
<dbReference type="CDD" id="cd16326">
    <property type="entry name" value="LolB"/>
    <property type="match status" value="1"/>
</dbReference>
<dbReference type="GO" id="GO:0009279">
    <property type="term" value="C:cell outer membrane"/>
    <property type="evidence" value="ECO:0007669"/>
    <property type="project" value="UniProtKB-SubCell"/>
</dbReference>
<gene>
    <name evidence="13" type="primary">lolB</name>
    <name evidence="15" type="ORF">AKJ17_17035</name>
</gene>
<evidence type="ECO:0000313" key="15">
    <source>
        <dbReference type="EMBL" id="KOO02133.1"/>
    </source>
</evidence>
<dbReference type="Proteomes" id="UP000037515">
    <property type="component" value="Unassembled WGS sequence"/>
</dbReference>
<comment type="caution">
    <text evidence="15">The sequence shown here is derived from an EMBL/GenBank/DDBJ whole genome shotgun (WGS) entry which is preliminary data.</text>
</comment>
<dbReference type="NCBIfam" id="TIGR00548">
    <property type="entry name" value="lolB"/>
    <property type="match status" value="1"/>
</dbReference>
<dbReference type="InterPro" id="IPR029046">
    <property type="entry name" value="LolA/LolB/LppX"/>
</dbReference>
<evidence type="ECO:0000256" key="11">
    <source>
        <dbReference type="ARBA" id="ARBA00023237"/>
    </source>
</evidence>
<evidence type="ECO:0000256" key="10">
    <source>
        <dbReference type="ARBA" id="ARBA00023186"/>
    </source>
</evidence>
<dbReference type="GO" id="GO:0015031">
    <property type="term" value="P:protein transport"/>
    <property type="evidence" value="ECO:0007669"/>
    <property type="project" value="UniProtKB-KW"/>
</dbReference>
<feature type="chain" id="PRO_5008845539" description="Outer-membrane lipoprotein LolB" evidence="14">
    <location>
        <begin position="23"/>
        <end position="205"/>
    </location>
</feature>
<keyword evidence="16" id="KW-1185">Reference proteome</keyword>
<evidence type="ECO:0000256" key="7">
    <source>
        <dbReference type="ARBA" id="ARBA00022927"/>
    </source>
</evidence>
<evidence type="ECO:0000256" key="5">
    <source>
        <dbReference type="ARBA" id="ARBA00022448"/>
    </source>
</evidence>
<keyword evidence="8 13" id="KW-0472">Membrane</keyword>
<evidence type="ECO:0000256" key="2">
    <source>
        <dbReference type="ARBA" id="ARBA00009696"/>
    </source>
</evidence>
<evidence type="ECO:0000313" key="16">
    <source>
        <dbReference type="Proteomes" id="UP000037515"/>
    </source>
</evidence>
<reference evidence="16" key="1">
    <citation type="submission" date="2015-08" db="EMBL/GenBank/DDBJ databases">
        <title>Vibrio galatheae sp. nov., a novel member of the Vibrionaceae family isolated from the Solomon Islands.</title>
        <authorList>
            <person name="Giubergia S."/>
            <person name="Machado H."/>
            <person name="Mateiu R.V."/>
            <person name="Gram L."/>
        </authorList>
    </citation>
    <scope>NUCLEOTIDE SEQUENCE [LARGE SCALE GENOMIC DNA]</scope>
    <source>
        <strain evidence="16">DSM 19584</strain>
    </source>
</reference>
<dbReference type="HAMAP" id="MF_00233">
    <property type="entry name" value="LolB"/>
    <property type="match status" value="1"/>
</dbReference>
<comment type="subcellular location">
    <subcellularLocation>
        <location evidence="1 13">Cell outer membrane</location>
        <topology evidence="1 13">Lipid-anchor</topology>
    </subcellularLocation>
</comment>
<dbReference type="SUPFAM" id="SSF89392">
    <property type="entry name" value="Prokaryotic lipoproteins and lipoprotein localization factors"/>
    <property type="match status" value="1"/>
</dbReference>
<evidence type="ECO:0000256" key="1">
    <source>
        <dbReference type="ARBA" id="ARBA00004459"/>
    </source>
</evidence>
<keyword evidence="7 13" id="KW-0653">Protein transport</keyword>
<organism evidence="15 16">
    <name type="scientific">Vibrio nereis</name>
    <dbReference type="NCBI Taxonomy" id="693"/>
    <lineage>
        <taxon>Bacteria</taxon>
        <taxon>Pseudomonadati</taxon>
        <taxon>Pseudomonadota</taxon>
        <taxon>Gammaproteobacteria</taxon>
        <taxon>Vibrionales</taxon>
        <taxon>Vibrionaceae</taxon>
        <taxon>Vibrio</taxon>
    </lineage>
</organism>
<evidence type="ECO:0000256" key="9">
    <source>
        <dbReference type="ARBA" id="ARBA00023139"/>
    </source>
</evidence>
<name>A0A0M0HK48_VIBNE</name>
<evidence type="ECO:0000256" key="12">
    <source>
        <dbReference type="ARBA" id="ARBA00023288"/>
    </source>
</evidence>
<dbReference type="Gene3D" id="2.50.20.10">
    <property type="entry name" value="Lipoprotein localisation LolA/LolB/LppX"/>
    <property type="match status" value="1"/>
</dbReference>
<comment type="similarity">
    <text evidence="2 13">Belongs to the LolB family.</text>
</comment>
<dbReference type="AlphaFoldDB" id="A0A0M0HK48"/>
<dbReference type="Pfam" id="PF03550">
    <property type="entry name" value="LolB"/>
    <property type="match status" value="1"/>
</dbReference>
<keyword evidence="12 13" id="KW-0449">Lipoprotein</keyword>
<protein>
    <recommendedName>
        <fullName evidence="4 13">Outer-membrane lipoprotein LolB</fullName>
    </recommendedName>
</protein>
<dbReference type="InterPro" id="IPR004565">
    <property type="entry name" value="OM_lipoprot_LolB"/>
</dbReference>
<evidence type="ECO:0000256" key="6">
    <source>
        <dbReference type="ARBA" id="ARBA00022729"/>
    </source>
</evidence>
<evidence type="ECO:0000256" key="13">
    <source>
        <dbReference type="HAMAP-Rule" id="MF_00233"/>
    </source>
</evidence>
<evidence type="ECO:0000256" key="3">
    <source>
        <dbReference type="ARBA" id="ARBA00011245"/>
    </source>
</evidence>
<dbReference type="PROSITE" id="PS51257">
    <property type="entry name" value="PROKAR_LIPOPROTEIN"/>
    <property type="match status" value="1"/>
</dbReference>
<keyword evidence="5 13" id="KW-0813">Transport</keyword>
<comment type="subunit">
    <text evidence="3 13">Monomer.</text>
</comment>
<evidence type="ECO:0000256" key="14">
    <source>
        <dbReference type="SAM" id="SignalP"/>
    </source>
</evidence>
<proteinExistence type="inferred from homology"/>